<feature type="compositionally biased region" description="Polar residues" evidence="9">
    <location>
        <begin position="544"/>
        <end position="558"/>
    </location>
</feature>
<dbReference type="EMBL" id="CACRXK020019410">
    <property type="protein sequence ID" value="CAB4033626.1"/>
    <property type="molecule type" value="Genomic_DNA"/>
</dbReference>
<evidence type="ECO:0000256" key="2">
    <source>
        <dbReference type="ARBA" id="ARBA00009801"/>
    </source>
</evidence>
<name>A0A6S7JM33_PARCT</name>
<sequence length="840" mass="92745">MASHCEQNSDDFGSAGQMLHGVSENLCTEENCSSLSNEVDTNQCISNVPIVPNDMVPLCGDTDLKPEMSGDGTSEVGLDSANQYNDFEVVKQTLADICDKIGRIDGSDTNTNGINGKQGDSSLPVAPEDMMSSAKFGRADNRIGCVTANDDLHGNLNIMNVENSDSEQCSNDIEEKNSQNNNQEMLVEKDIKPEITSDCCHSNIEQYKNTEVLESCNSNNNAETTVQKDIKDKFQYSCCQHLVSNNQSPNKQSVPNEQNVKIEQTRQRQPSVTNEHNLAASQTNTISDDLLHVLSVVQEDMRVLGLSTCTTKGRQLLTNGQEKEATSTDESDSSEDSSSSSSESLSDDSESEDNGHMARSHMAEQEKSYPAGPHQTRGELSFADLPHVDALDLCVDESVEITPLGEIESILSEDALVIIKSFEGVPAVDADSILFLENRLGFGKVFEIFGQVLSPHYCVRFNNEDEIKSTNIEIGQTVYFAPDTKDLTNFVFVSQLNSIRGTDASWKHDQEPPAGLVEYSDDEAESHAKAERKRAYQLKKRNQAHMQEQGTTEAATSSKKQRPCKPCRKKPETKPTPRHLLILSANQQSDSSVTAPQQQTGQQLVYPAPSQEGGFVPPPHQQPGQLVPPDQKPPLRIPPPSLRIPPSNPRGPPSQLDGQHQPFPPPLMGPPLHQPNLPCPPRFQGGPLIGPPLRNFIMPQGPPHFGPPPQNDGMFRPPFQNFAQPPPPRQQNWDGRPQPWMAGNNGPPNRPPMNEHRWPIGQPHTMVQERPPSYIKQEFPQNVMMGPQNLGSQPWMSGGHAFPNGPPMNAHCWPTQQQHVPRTPYIKQEPPPDVQKYLDM</sequence>
<reference evidence="10" key="1">
    <citation type="submission" date="2020-04" db="EMBL/GenBank/DDBJ databases">
        <authorList>
            <person name="Alioto T."/>
            <person name="Alioto T."/>
            <person name="Gomez Garrido J."/>
        </authorList>
    </citation>
    <scope>NUCLEOTIDE SEQUENCE</scope>
    <source>
        <strain evidence="10">A484AB</strain>
    </source>
</reference>
<feature type="compositionally biased region" description="Basic and acidic residues" evidence="9">
    <location>
        <begin position="353"/>
        <end position="367"/>
    </location>
</feature>
<proteinExistence type="inferred from homology"/>
<dbReference type="GO" id="GO:0005732">
    <property type="term" value="C:sno(s)RNA-containing ribonucleoprotein complex"/>
    <property type="evidence" value="ECO:0007669"/>
    <property type="project" value="InterPro"/>
</dbReference>
<feature type="region of interest" description="Disordered" evidence="9">
    <location>
        <begin position="315"/>
        <end position="378"/>
    </location>
</feature>
<dbReference type="InterPro" id="IPR007504">
    <property type="entry name" value="H/ACA_rnp_Gar1/Naf1"/>
</dbReference>
<dbReference type="PANTHER" id="PTHR31633:SF1">
    <property type="entry name" value="H_ACA RIBONUCLEOPROTEIN COMPLEX NON-CORE SUBUNIT NAF1"/>
    <property type="match status" value="1"/>
</dbReference>
<comment type="caution">
    <text evidence="10">The sequence shown here is derived from an EMBL/GenBank/DDBJ whole genome shotgun (WGS) entry which is preliminary data.</text>
</comment>
<dbReference type="GO" id="GO:0001522">
    <property type="term" value="P:pseudouridine synthesis"/>
    <property type="evidence" value="ECO:0007669"/>
    <property type="project" value="InterPro"/>
</dbReference>
<dbReference type="InterPro" id="IPR040309">
    <property type="entry name" value="Naf1"/>
</dbReference>
<feature type="compositionally biased region" description="Basic residues" evidence="9">
    <location>
        <begin position="559"/>
        <end position="568"/>
    </location>
</feature>
<feature type="region of interest" description="Disordered" evidence="9">
    <location>
        <begin position="607"/>
        <end position="670"/>
    </location>
</feature>
<dbReference type="GO" id="GO:0043489">
    <property type="term" value="P:RNA stabilization"/>
    <property type="evidence" value="ECO:0007669"/>
    <property type="project" value="UniProtKB-ARBA"/>
</dbReference>
<evidence type="ECO:0000256" key="9">
    <source>
        <dbReference type="SAM" id="MobiDB-lite"/>
    </source>
</evidence>
<evidence type="ECO:0000313" key="10">
    <source>
        <dbReference type="EMBL" id="CAB4033626.1"/>
    </source>
</evidence>
<dbReference type="OrthoDB" id="21550at2759"/>
<evidence type="ECO:0000256" key="6">
    <source>
        <dbReference type="ARBA" id="ARBA00022553"/>
    </source>
</evidence>
<comment type="similarity">
    <text evidence="2">Belongs to the NAF1 family.</text>
</comment>
<dbReference type="GO" id="GO:0000493">
    <property type="term" value="P:box H/ACA snoRNP assembly"/>
    <property type="evidence" value="ECO:0007669"/>
    <property type="project" value="InterPro"/>
</dbReference>
<accession>A0A6S7JM33</accession>
<dbReference type="GO" id="GO:0006364">
    <property type="term" value="P:rRNA processing"/>
    <property type="evidence" value="ECO:0007669"/>
    <property type="project" value="UniProtKB-KW"/>
</dbReference>
<dbReference type="GO" id="GO:0003723">
    <property type="term" value="F:RNA binding"/>
    <property type="evidence" value="ECO:0007669"/>
    <property type="project" value="UniProtKB-KW"/>
</dbReference>
<dbReference type="GO" id="GO:0005634">
    <property type="term" value="C:nucleus"/>
    <property type="evidence" value="ECO:0007669"/>
    <property type="project" value="UniProtKB-SubCell"/>
</dbReference>
<dbReference type="InterPro" id="IPR009000">
    <property type="entry name" value="Transl_B-barrel_sf"/>
</dbReference>
<feature type="region of interest" description="Disordered" evidence="9">
    <location>
        <begin position="504"/>
        <end position="578"/>
    </location>
</feature>
<evidence type="ECO:0000256" key="7">
    <source>
        <dbReference type="ARBA" id="ARBA00022884"/>
    </source>
</evidence>
<evidence type="ECO:0000256" key="8">
    <source>
        <dbReference type="ARBA" id="ARBA00023242"/>
    </source>
</evidence>
<organism evidence="10 11">
    <name type="scientific">Paramuricea clavata</name>
    <name type="common">Red gorgonian</name>
    <name type="synonym">Violescent sea-whip</name>
    <dbReference type="NCBI Taxonomy" id="317549"/>
    <lineage>
        <taxon>Eukaryota</taxon>
        <taxon>Metazoa</taxon>
        <taxon>Cnidaria</taxon>
        <taxon>Anthozoa</taxon>
        <taxon>Octocorallia</taxon>
        <taxon>Malacalcyonacea</taxon>
        <taxon>Plexauridae</taxon>
        <taxon>Paramuricea</taxon>
    </lineage>
</organism>
<keyword evidence="11" id="KW-1185">Reference proteome</keyword>
<evidence type="ECO:0000313" key="11">
    <source>
        <dbReference type="Proteomes" id="UP001152795"/>
    </source>
</evidence>
<dbReference type="SUPFAM" id="SSF50447">
    <property type="entry name" value="Translation proteins"/>
    <property type="match status" value="1"/>
</dbReference>
<feature type="compositionally biased region" description="Pro residues" evidence="9">
    <location>
        <begin position="630"/>
        <end position="652"/>
    </location>
</feature>
<evidence type="ECO:0000256" key="4">
    <source>
        <dbReference type="ARBA" id="ARBA00022517"/>
    </source>
</evidence>
<dbReference type="Gene3D" id="2.40.10.230">
    <property type="entry name" value="Probable tRNA pseudouridine synthase domain"/>
    <property type="match status" value="1"/>
</dbReference>
<evidence type="ECO:0000256" key="1">
    <source>
        <dbReference type="ARBA" id="ARBA00004123"/>
    </source>
</evidence>
<dbReference type="Proteomes" id="UP001152795">
    <property type="component" value="Unassembled WGS sequence"/>
</dbReference>
<keyword evidence="5" id="KW-0698">rRNA processing</keyword>
<dbReference type="PANTHER" id="PTHR31633">
    <property type="entry name" value="H/ACA RIBONUCLEOPROTEIN COMPLEX NON-CORE SUBUNIT NAF1"/>
    <property type="match status" value="1"/>
</dbReference>
<feature type="compositionally biased region" description="Basic residues" evidence="9">
    <location>
        <begin position="530"/>
        <end position="543"/>
    </location>
</feature>
<keyword evidence="4" id="KW-0690">Ribosome biogenesis</keyword>
<dbReference type="FunFam" id="2.40.10.230:FF:000002">
    <property type="entry name" value="H/ACA ribonucleoprotein complex non-core subunit NAF1"/>
    <property type="match status" value="1"/>
</dbReference>
<keyword evidence="7" id="KW-0694">RNA-binding</keyword>
<keyword evidence="6" id="KW-0597">Phosphoprotein</keyword>
<dbReference type="AlphaFoldDB" id="A0A6S7JM33"/>
<gene>
    <name evidence="10" type="ORF">PACLA_8A034973</name>
</gene>
<dbReference type="Pfam" id="PF04410">
    <property type="entry name" value="Gar1"/>
    <property type="match status" value="1"/>
</dbReference>
<evidence type="ECO:0000256" key="3">
    <source>
        <dbReference type="ARBA" id="ARBA00021438"/>
    </source>
</evidence>
<evidence type="ECO:0000256" key="5">
    <source>
        <dbReference type="ARBA" id="ARBA00022552"/>
    </source>
</evidence>
<dbReference type="InterPro" id="IPR038664">
    <property type="entry name" value="Gar1/Naf1_Cbf5-bd_sf"/>
</dbReference>
<comment type="subcellular location">
    <subcellularLocation>
        <location evidence="1">Nucleus</location>
    </subcellularLocation>
</comment>
<keyword evidence="8" id="KW-0539">Nucleus</keyword>
<protein>
    <recommendedName>
        <fullName evidence="3">H/ACA ribonucleoprotein complex non-core subunit NAF1</fullName>
    </recommendedName>
</protein>